<reference evidence="2" key="1">
    <citation type="submission" date="2014-01" db="EMBL/GenBank/DDBJ databases">
        <title>The genome of the white-rot fungus Pycnoporus cinnabarinus: a basidiomycete model with a versatile arsenal for lignocellulosic biomass breakdown.</title>
        <authorList>
            <person name="Levasseur A."/>
            <person name="Lomascolo A."/>
            <person name="Ruiz-Duenas F.J."/>
            <person name="Uzan E."/>
            <person name="Piumi F."/>
            <person name="Kues U."/>
            <person name="Ram A.F.J."/>
            <person name="Murat C."/>
            <person name="Haon M."/>
            <person name="Benoit I."/>
            <person name="Arfi Y."/>
            <person name="Chevret D."/>
            <person name="Drula E."/>
            <person name="Kwon M.J."/>
            <person name="Gouret P."/>
            <person name="Lesage-Meessen L."/>
            <person name="Lombard V."/>
            <person name="Mariette J."/>
            <person name="Noirot C."/>
            <person name="Park J."/>
            <person name="Patyshakuliyeva A."/>
            <person name="Wieneger R.A.B."/>
            <person name="Wosten H.A.B."/>
            <person name="Martin F."/>
            <person name="Coutinho P.M."/>
            <person name="de Vries R."/>
            <person name="Martinez A.T."/>
            <person name="Klopp C."/>
            <person name="Pontarotti P."/>
            <person name="Henrissat B."/>
            <person name="Record E."/>
        </authorList>
    </citation>
    <scope>NUCLEOTIDE SEQUENCE [LARGE SCALE GENOMIC DNA]</scope>
    <source>
        <strain evidence="2">BRFM137</strain>
    </source>
</reference>
<dbReference type="EMBL" id="CCBP010000110">
    <property type="protein sequence ID" value="CDO72062.1"/>
    <property type="molecule type" value="Genomic_DNA"/>
</dbReference>
<evidence type="ECO:0000256" key="1">
    <source>
        <dbReference type="SAM" id="MobiDB-lite"/>
    </source>
</evidence>
<dbReference type="InterPro" id="IPR041078">
    <property type="entry name" value="Plavaka"/>
</dbReference>
<dbReference type="HOGENOM" id="CLU_006344_4_0_1"/>
<feature type="region of interest" description="Disordered" evidence="1">
    <location>
        <begin position="74"/>
        <end position="97"/>
    </location>
</feature>
<gene>
    <name evidence="2" type="ORF">BN946_scf184962.g5</name>
</gene>
<feature type="compositionally biased region" description="Basic and acidic residues" evidence="1">
    <location>
        <begin position="82"/>
        <end position="97"/>
    </location>
</feature>
<accession>A0A060SC21</accession>
<dbReference type="STRING" id="5643.A0A060SC21"/>
<dbReference type="Pfam" id="PF18759">
    <property type="entry name" value="Plavaka"/>
    <property type="match status" value="2"/>
</dbReference>
<dbReference type="OrthoDB" id="2789130at2759"/>
<protein>
    <submittedName>
        <fullName evidence="2">Uncharacterized protein</fullName>
    </submittedName>
</protein>
<feature type="region of interest" description="Disordered" evidence="1">
    <location>
        <begin position="110"/>
        <end position="156"/>
    </location>
</feature>
<proteinExistence type="predicted"/>
<comment type="caution">
    <text evidence="2">The sequence shown here is derived from an EMBL/GenBank/DDBJ whole genome shotgun (WGS) entry which is preliminary data.</text>
</comment>
<evidence type="ECO:0000313" key="2">
    <source>
        <dbReference type="EMBL" id="CDO72062.1"/>
    </source>
</evidence>
<organism evidence="2 3">
    <name type="scientific">Pycnoporus cinnabarinus</name>
    <name type="common">Cinnabar-red polypore</name>
    <name type="synonym">Trametes cinnabarina</name>
    <dbReference type="NCBI Taxonomy" id="5643"/>
    <lineage>
        <taxon>Eukaryota</taxon>
        <taxon>Fungi</taxon>
        <taxon>Dikarya</taxon>
        <taxon>Basidiomycota</taxon>
        <taxon>Agaricomycotina</taxon>
        <taxon>Agaricomycetes</taxon>
        <taxon>Polyporales</taxon>
        <taxon>Polyporaceae</taxon>
        <taxon>Trametes</taxon>
    </lineage>
</organism>
<keyword evidence="3" id="KW-1185">Reference proteome</keyword>
<dbReference type="OMA" id="AHIETHT"/>
<name>A0A060SC21_PYCCI</name>
<sequence>MDNPPSTGQLDSQPQLPLPLNTCGRCLTTLSTTQGLKSHRKPLEECRCAYEAANTARLDEAIVQGLVAAAAAAGKPPVDSVDFSRVHNKDDSSPHERDSLVEVFSQLVDAAPSNSNRSPPTAGDGGENPAAKRRRVEVEEVPDEEEGGLPHVPWVEDYPGDAGHTFGKGETMFERIHRQKTEAGDDLWVLFECRDEWELAEWLVLSGLTQSNIEKFLKLEITRMKPSFQSNYLFYKMVDQLPGRAVNWKLEVFEAVGDEVGEDGQPKKERVELWMRDAVHCIRELMGNPAFRDCICYAPEKHYADPQGKTRINLDQNMWRKPFSHTTVLLGYLPVAKLECFSEKRRALEQYHLFHQCMKALLEPFIAAAKDGVLMTCADGLIRRVFPILATYVADHPEQCLVAACQENYCPKDPARITAALEGAARSATQKPPECSQWGLCAIELFWEDLPHCNIFAALTPDILHQLHKGVFKDHLVSWVTKAMADEGGMVELDKRFMSMLRHSDLRHFKKGISLVSQWTGPKYKNMEKVFLGAIAGASDERVTRASRMVLDFVYYAHIETHTDKTLNVLHQAWSDFHKYKQVFVDLEI</sequence>
<dbReference type="AlphaFoldDB" id="A0A060SC21"/>
<dbReference type="Proteomes" id="UP000029665">
    <property type="component" value="Unassembled WGS sequence"/>
</dbReference>
<evidence type="ECO:0000313" key="3">
    <source>
        <dbReference type="Proteomes" id="UP000029665"/>
    </source>
</evidence>